<organism evidence="3 4">
    <name type="scientific">Mucor saturninus</name>
    <dbReference type="NCBI Taxonomy" id="64648"/>
    <lineage>
        <taxon>Eukaryota</taxon>
        <taxon>Fungi</taxon>
        <taxon>Fungi incertae sedis</taxon>
        <taxon>Mucoromycota</taxon>
        <taxon>Mucoromycotina</taxon>
        <taxon>Mucoromycetes</taxon>
        <taxon>Mucorales</taxon>
        <taxon>Mucorineae</taxon>
        <taxon>Mucoraceae</taxon>
        <taxon>Mucor</taxon>
    </lineage>
</organism>
<feature type="region of interest" description="Disordered" evidence="1">
    <location>
        <begin position="71"/>
        <end position="97"/>
    </location>
</feature>
<keyword evidence="4" id="KW-1185">Reference proteome</keyword>
<comment type="caution">
    <text evidence="3">The sequence shown here is derived from an EMBL/GenBank/DDBJ whole genome shotgun (WGS) entry which is preliminary data.</text>
</comment>
<dbReference type="Proteomes" id="UP000603453">
    <property type="component" value="Unassembled WGS sequence"/>
</dbReference>
<protein>
    <submittedName>
        <fullName evidence="3">Uncharacterized protein</fullName>
    </submittedName>
</protein>
<dbReference type="AlphaFoldDB" id="A0A8H7V8P8"/>
<dbReference type="EMBL" id="JAEPRD010000001">
    <property type="protein sequence ID" value="KAG2214296.1"/>
    <property type="molecule type" value="Genomic_DNA"/>
</dbReference>
<keyword evidence="2" id="KW-0812">Transmembrane</keyword>
<evidence type="ECO:0000256" key="2">
    <source>
        <dbReference type="SAM" id="Phobius"/>
    </source>
</evidence>
<accession>A0A8H7V8P8</accession>
<gene>
    <name evidence="3" type="ORF">INT47_000852</name>
</gene>
<name>A0A8H7V8P8_9FUNG</name>
<keyword evidence="2" id="KW-1133">Transmembrane helix</keyword>
<proteinExistence type="predicted"/>
<evidence type="ECO:0000313" key="3">
    <source>
        <dbReference type="EMBL" id="KAG2214296.1"/>
    </source>
</evidence>
<evidence type="ECO:0000256" key="1">
    <source>
        <dbReference type="SAM" id="MobiDB-lite"/>
    </source>
</evidence>
<reference evidence="3" key="1">
    <citation type="submission" date="2020-12" db="EMBL/GenBank/DDBJ databases">
        <title>Metabolic potential, ecology and presence of endohyphal bacteria is reflected in genomic diversity of Mucoromycotina.</title>
        <authorList>
            <person name="Muszewska A."/>
            <person name="Okrasinska A."/>
            <person name="Steczkiewicz K."/>
            <person name="Drgas O."/>
            <person name="Orlowska M."/>
            <person name="Perlinska-Lenart U."/>
            <person name="Aleksandrzak-Piekarczyk T."/>
            <person name="Szatraj K."/>
            <person name="Zielenkiewicz U."/>
            <person name="Pilsyk S."/>
            <person name="Malc E."/>
            <person name="Mieczkowski P."/>
            <person name="Kruszewska J.S."/>
            <person name="Biernat P."/>
            <person name="Pawlowska J."/>
        </authorList>
    </citation>
    <scope>NUCLEOTIDE SEQUENCE</scope>
    <source>
        <strain evidence="3">WA0000017839</strain>
    </source>
</reference>
<sequence length="97" mass="11208">MYIISEIFFLVANIDALYGYARLAIFFCLSEFPLFISILLSVLYGHLWTIEKPSPENRLNDDEEYKLEANHNKNYGNENSLVDYDSTDSFLPPPYSG</sequence>
<feature type="transmembrane region" description="Helical" evidence="2">
    <location>
        <begin position="20"/>
        <end position="44"/>
    </location>
</feature>
<keyword evidence="2" id="KW-0472">Membrane</keyword>
<evidence type="ECO:0000313" key="4">
    <source>
        <dbReference type="Proteomes" id="UP000603453"/>
    </source>
</evidence>